<proteinExistence type="predicted"/>
<evidence type="ECO:0000313" key="2">
    <source>
        <dbReference type="Proteomes" id="UP001153712"/>
    </source>
</evidence>
<dbReference type="AlphaFoldDB" id="A0A9N9TSU1"/>
<dbReference type="Pfam" id="PF16053">
    <property type="entry name" value="MRP-S34"/>
    <property type="match status" value="1"/>
</dbReference>
<evidence type="ECO:0008006" key="3">
    <source>
        <dbReference type="Google" id="ProtNLM"/>
    </source>
</evidence>
<sequence length="198" mass="23130">MPYKYIGRKTDFLGKTLWEIVGNLKNFGVGRIIVRSRFERYPEKCYMKILKVETLPNPEKPTYDDVRLVKVWMENTFRGVTYTEPLEIQNTSGKSDYRLIPKDEEEQYCKTTAKEYTKILPKTMEFPPLLKELLIRNQESKGRTSEEPKLEIFYNQTSLKKTYRVAKDGEKPTVELSTGLGTPISSAYYKNVKINSQC</sequence>
<dbReference type="Proteomes" id="UP001153712">
    <property type="component" value="Chromosome 8"/>
</dbReference>
<dbReference type="GO" id="GO:0005739">
    <property type="term" value="C:mitochondrion"/>
    <property type="evidence" value="ECO:0007669"/>
    <property type="project" value="InterPro"/>
</dbReference>
<dbReference type="PANTHER" id="PTHR28589">
    <property type="entry name" value="28S RIBOSOMAL PROTEIN S34, MITOCHONDRIAL"/>
    <property type="match status" value="1"/>
</dbReference>
<gene>
    <name evidence="1" type="ORF">PHYEVI_LOCUS10601</name>
</gene>
<dbReference type="OrthoDB" id="16434at2759"/>
<dbReference type="GO" id="GO:0003735">
    <property type="term" value="F:structural constituent of ribosome"/>
    <property type="evidence" value="ECO:0007669"/>
    <property type="project" value="InterPro"/>
</dbReference>
<keyword evidence="2" id="KW-1185">Reference proteome</keyword>
<dbReference type="InterPro" id="IPR032053">
    <property type="entry name" value="Ribosomal_mS34"/>
</dbReference>
<dbReference type="EMBL" id="OU900101">
    <property type="protein sequence ID" value="CAG9864343.1"/>
    <property type="molecule type" value="Genomic_DNA"/>
</dbReference>
<evidence type="ECO:0000313" key="1">
    <source>
        <dbReference type="EMBL" id="CAG9864343.1"/>
    </source>
</evidence>
<protein>
    <recommendedName>
        <fullName evidence="3">28S ribosomal protein S34, mitochondrial</fullName>
    </recommendedName>
</protein>
<organism evidence="1 2">
    <name type="scientific">Phyllotreta striolata</name>
    <name type="common">Striped flea beetle</name>
    <name type="synonym">Crioceris striolata</name>
    <dbReference type="NCBI Taxonomy" id="444603"/>
    <lineage>
        <taxon>Eukaryota</taxon>
        <taxon>Metazoa</taxon>
        <taxon>Ecdysozoa</taxon>
        <taxon>Arthropoda</taxon>
        <taxon>Hexapoda</taxon>
        <taxon>Insecta</taxon>
        <taxon>Pterygota</taxon>
        <taxon>Neoptera</taxon>
        <taxon>Endopterygota</taxon>
        <taxon>Coleoptera</taxon>
        <taxon>Polyphaga</taxon>
        <taxon>Cucujiformia</taxon>
        <taxon>Chrysomeloidea</taxon>
        <taxon>Chrysomelidae</taxon>
        <taxon>Galerucinae</taxon>
        <taxon>Alticini</taxon>
        <taxon>Phyllotreta</taxon>
    </lineage>
</organism>
<name>A0A9N9TSU1_PHYSR</name>
<reference evidence="1" key="1">
    <citation type="submission" date="2022-01" db="EMBL/GenBank/DDBJ databases">
        <authorList>
            <person name="King R."/>
        </authorList>
    </citation>
    <scope>NUCLEOTIDE SEQUENCE</scope>
</reference>
<accession>A0A9N9TSU1</accession>
<dbReference type="PANTHER" id="PTHR28589:SF1">
    <property type="entry name" value="SMALL RIBOSOMAL SUBUNIT PROTEIN MS34"/>
    <property type="match status" value="1"/>
</dbReference>